<sequence>MSGRTRIGALAAAFLTLTLAVAITGCAGDAPRPRPSATALPSGVSATMMQLPSDVATRQAQILVHNSSEEELTISSVRVDDPRFAGVARRLDGLVSTISPGVTADIRIQLPLMKCAADDGSTATSTPTPDPVPLATATTAPSASPSPSPSSTATMTGPPSTTTVTVHYQLGASIATATEPVSTPVPFLEDLYDRECLAEQVAKTASLSISSFTGSAQGQPADLALSIRPTGLGAARIVSIVSTTALGFDNGAGGTATAFPIGVEATTAGAPTVVHVPVRPARCDALALRDDRAATLFSLTVELDGTPGEIDLGMSADVRDEILGWARTWCGIAP</sequence>
<evidence type="ECO:0000313" key="3">
    <source>
        <dbReference type="Proteomes" id="UP000325827"/>
    </source>
</evidence>
<evidence type="ECO:0000313" key="2">
    <source>
        <dbReference type="EMBL" id="KAA9108307.1"/>
    </source>
</evidence>
<evidence type="ECO:0000256" key="1">
    <source>
        <dbReference type="SAM" id="MobiDB-lite"/>
    </source>
</evidence>
<dbReference type="EMBL" id="VYSA01000002">
    <property type="protein sequence ID" value="KAA9108307.1"/>
    <property type="molecule type" value="Genomic_DNA"/>
</dbReference>
<comment type="caution">
    <text evidence="2">The sequence shown here is derived from an EMBL/GenBank/DDBJ whole genome shotgun (WGS) entry which is preliminary data.</text>
</comment>
<feature type="region of interest" description="Disordered" evidence="1">
    <location>
        <begin position="118"/>
        <end position="162"/>
    </location>
</feature>
<proteinExistence type="predicted"/>
<protein>
    <submittedName>
        <fullName evidence="2">Uncharacterized protein</fullName>
    </submittedName>
</protein>
<dbReference type="Proteomes" id="UP000325827">
    <property type="component" value="Unassembled WGS sequence"/>
</dbReference>
<dbReference type="RefSeq" id="WP_150449339.1">
    <property type="nucleotide sequence ID" value="NZ_VYSA01000002.1"/>
</dbReference>
<organism evidence="2 3">
    <name type="scientific">Microbacterium rhizomatis</name>
    <dbReference type="NCBI Taxonomy" id="1631477"/>
    <lineage>
        <taxon>Bacteria</taxon>
        <taxon>Bacillati</taxon>
        <taxon>Actinomycetota</taxon>
        <taxon>Actinomycetes</taxon>
        <taxon>Micrococcales</taxon>
        <taxon>Microbacteriaceae</taxon>
        <taxon>Microbacterium</taxon>
    </lineage>
</organism>
<dbReference type="OrthoDB" id="3784033at2"/>
<reference evidence="3" key="1">
    <citation type="submission" date="2019-09" db="EMBL/GenBank/DDBJ databases">
        <title>Mumia zhuanghuii sp. nov. isolated from the intestinal contents of plateau pika (Ochotona curzoniae) in the Qinghai-Tibet plateau of China.</title>
        <authorList>
            <person name="Tian Z."/>
        </authorList>
    </citation>
    <scope>NUCLEOTIDE SEQUENCE [LARGE SCALE GENOMIC DNA]</scope>
    <source>
        <strain evidence="3">JCM 30598</strain>
    </source>
</reference>
<feature type="compositionally biased region" description="Low complexity" evidence="1">
    <location>
        <begin position="133"/>
        <end position="162"/>
    </location>
</feature>
<dbReference type="AlphaFoldDB" id="A0A5J5J1Q6"/>
<gene>
    <name evidence="2" type="ORF">F6B43_13010</name>
</gene>
<name>A0A5J5J1Q6_9MICO</name>
<accession>A0A5J5J1Q6</accession>
<dbReference type="PROSITE" id="PS51257">
    <property type="entry name" value="PROKAR_LIPOPROTEIN"/>
    <property type="match status" value="1"/>
</dbReference>
<keyword evidence="3" id="KW-1185">Reference proteome</keyword>